<protein>
    <submittedName>
        <fullName evidence="2">Uncharacterized protein</fullName>
    </submittedName>
</protein>
<dbReference type="EMBL" id="CM002922">
    <property type="protein sequence ID" value="KGN65632.1"/>
    <property type="molecule type" value="Genomic_DNA"/>
</dbReference>
<reference evidence="2 3" key="4">
    <citation type="journal article" date="2011" name="BMC Genomics">
        <title>RNA-Seq improves annotation of protein-coding genes in the cucumber genome.</title>
        <authorList>
            <person name="Li Z."/>
            <person name="Zhang Z."/>
            <person name="Yan P."/>
            <person name="Huang S."/>
            <person name="Fei Z."/>
            <person name="Lin K."/>
        </authorList>
    </citation>
    <scope>NUCLEOTIDE SEQUENCE [LARGE SCALE GENOMIC DNA]</scope>
    <source>
        <strain evidence="3">cv. 9930</strain>
    </source>
</reference>
<evidence type="ECO:0000256" key="1">
    <source>
        <dbReference type="SAM" id="Phobius"/>
    </source>
</evidence>
<reference evidence="2 3" key="3">
    <citation type="journal article" date="2010" name="BMC Genomics">
        <title>Transcriptome sequencing and comparative analysis of cucumber flowers with different sex types.</title>
        <authorList>
            <person name="Guo S."/>
            <person name="Zheng Y."/>
            <person name="Joung J.G."/>
            <person name="Liu S."/>
            <person name="Zhang Z."/>
            <person name="Crasta O.R."/>
            <person name="Sobral B.W."/>
            <person name="Xu Y."/>
            <person name="Huang S."/>
            <person name="Fei Z."/>
        </authorList>
    </citation>
    <scope>NUCLEOTIDE SEQUENCE [LARGE SCALE GENOMIC DNA]</scope>
    <source>
        <strain evidence="3">cv. 9930</strain>
    </source>
</reference>
<sequence>MNLHNTTKLVLFFISSGFWLLSNRLILFVWHYSVSQTEAELLAEKRCVAHLTGEGIAVCDLPGDTMLPGEM</sequence>
<dbReference type="STRING" id="3659.A0A0A0LXT1"/>
<evidence type="ECO:0000313" key="2">
    <source>
        <dbReference type="EMBL" id="KGN65632.1"/>
    </source>
</evidence>
<dbReference type="Gramene" id="KGN65632">
    <property type="protein sequence ID" value="KGN65632"/>
    <property type="gene ID" value="Csa_1G471470"/>
</dbReference>
<gene>
    <name evidence="2" type="ORF">Csa_1G471470</name>
</gene>
<keyword evidence="1" id="KW-0472">Membrane</keyword>
<reference evidence="2 3" key="2">
    <citation type="journal article" date="2009" name="PLoS ONE">
        <title>An integrated genetic and cytogenetic map of the cucumber genome.</title>
        <authorList>
            <person name="Ren Y."/>
            <person name="Zhang Z."/>
            <person name="Liu J."/>
            <person name="Staub J.E."/>
            <person name="Han Y."/>
            <person name="Cheng Z."/>
            <person name="Li X."/>
            <person name="Lu J."/>
            <person name="Miao H."/>
            <person name="Kang H."/>
            <person name="Xie B."/>
            <person name="Gu X."/>
            <person name="Wang X."/>
            <person name="Du Y."/>
            <person name="Jin W."/>
            <person name="Huang S."/>
        </authorList>
    </citation>
    <scope>NUCLEOTIDE SEQUENCE [LARGE SCALE GENOMIC DNA]</scope>
    <source>
        <strain evidence="3">cv. 9930</strain>
    </source>
</reference>
<organism evidence="2 3">
    <name type="scientific">Cucumis sativus</name>
    <name type="common">Cucumber</name>
    <dbReference type="NCBI Taxonomy" id="3659"/>
    <lineage>
        <taxon>Eukaryota</taxon>
        <taxon>Viridiplantae</taxon>
        <taxon>Streptophyta</taxon>
        <taxon>Embryophyta</taxon>
        <taxon>Tracheophyta</taxon>
        <taxon>Spermatophyta</taxon>
        <taxon>Magnoliopsida</taxon>
        <taxon>eudicotyledons</taxon>
        <taxon>Gunneridae</taxon>
        <taxon>Pentapetalae</taxon>
        <taxon>rosids</taxon>
        <taxon>fabids</taxon>
        <taxon>Cucurbitales</taxon>
        <taxon>Cucurbitaceae</taxon>
        <taxon>Benincaseae</taxon>
        <taxon>Cucumis</taxon>
    </lineage>
</organism>
<keyword evidence="3" id="KW-1185">Reference proteome</keyword>
<keyword evidence="1" id="KW-1133">Transmembrane helix</keyword>
<feature type="transmembrane region" description="Helical" evidence="1">
    <location>
        <begin position="9"/>
        <end position="32"/>
    </location>
</feature>
<dbReference type="AlphaFoldDB" id="A0A0A0LXT1"/>
<keyword evidence="1" id="KW-0812">Transmembrane</keyword>
<proteinExistence type="predicted"/>
<reference evidence="2 3" key="1">
    <citation type="journal article" date="2009" name="Nat. Genet.">
        <title>The genome of the cucumber, Cucumis sativus L.</title>
        <authorList>
            <person name="Huang S."/>
            <person name="Li R."/>
            <person name="Zhang Z."/>
            <person name="Li L."/>
            <person name="Gu X."/>
            <person name="Fan W."/>
            <person name="Lucas W.J."/>
            <person name="Wang X."/>
            <person name="Xie B."/>
            <person name="Ni P."/>
            <person name="Ren Y."/>
            <person name="Zhu H."/>
            <person name="Li J."/>
            <person name="Lin K."/>
            <person name="Jin W."/>
            <person name="Fei Z."/>
            <person name="Li G."/>
            <person name="Staub J."/>
            <person name="Kilian A."/>
            <person name="van der Vossen E.A."/>
            <person name="Wu Y."/>
            <person name="Guo J."/>
            <person name="He J."/>
            <person name="Jia Z."/>
            <person name="Ren Y."/>
            <person name="Tian G."/>
            <person name="Lu Y."/>
            <person name="Ruan J."/>
            <person name="Qian W."/>
            <person name="Wang M."/>
            <person name="Huang Q."/>
            <person name="Li B."/>
            <person name="Xuan Z."/>
            <person name="Cao J."/>
            <person name="Asan"/>
            <person name="Wu Z."/>
            <person name="Zhang J."/>
            <person name="Cai Q."/>
            <person name="Bai Y."/>
            <person name="Zhao B."/>
            <person name="Han Y."/>
            <person name="Li Y."/>
            <person name="Li X."/>
            <person name="Wang S."/>
            <person name="Shi Q."/>
            <person name="Liu S."/>
            <person name="Cho W.K."/>
            <person name="Kim J.Y."/>
            <person name="Xu Y."/>
            <person name="Heller-Uszynska K."/>
            <person name="Miao H."/>
            <person name="Cheng Z."/>
            <person name="Zhang S."/>
            <person name="Wu J."/>
            <person name="Yang Y."/>
            <person name="Kang H."/>
            <person name="Li M."/>
            <person name="Liang H."/>
            <person name="Ren X."/>
            <person name="Shi Z."/>
            <person name="Wen M."/>
            <person name="Jian M."/>
            <person name="Yang H."/>
            <person name="Zhang G."/>
            <person name="Yang Z."/>
            <person name="Chen R."/>
            <person name="Liu S."/>
            <person name="Li J."/>
            <person name="Ma L."/>
            <person name="Liu H."/>
            <person name="Zhou Y."/>
            <person name="Zhao J."/>
            <person name="Fang X."/>
            <person name="Li G."/>
            <person name="Fang L."/>
            <person name="Li Y."/>
            <person name="Liu D."/>
            <person name="Zheng H."/>
            <person name="Zhang Y."/>
            <person name="Qin N."/>
            <person name="Li Z."/>
            <person name="Yang G."/>
            <person name="Yang S."/>
            <person name="Bolund L."/>
            <person name="Kristiansen K."/>
            <person name="Zheng H."/>
            <person name="Li S."/>
            <person name="Zhang X."/>
            <person name="Yang H."/>
            <person name="Wang J."/>
            <person name="Sun R."/>
            <person name="Zhang B."/>
            <person name="Jiang S."/>
            <person name="Wang J."/>
            <person name="Du Y."/>
            <person name="Li S."/>
        </authorList>
    </citation>
    <scope>NUCLEOTIDE SEQUENCE [LARGE SCALE GENOMIC DNA]</scope>
    <source>
        <strain evidence="3">cv. 9930</strain>
    </source>
</reference>
<accession>A0A0A0LXT1</accession>
<evidence type="ECO:0000313" key="3">
    <source>
        <dbReference type="Proteomes" id="UP000029981"/>
    </source>
</evidence>
<name>A0A0A0LXT1_CUCSA</name>
<dbReference type="Proteomes" id="UP000029981">
    <property type="component" value="Chromosome 1"/>
</dbReference>